<dbReference type="PATRIC" id="fig|301148.3.peg.4031"/>
<accession>A0A150LZU1</accession>
<keyword evidence="8" id="KW-0444">Lipid biosynthesis</keyword>
<comment type="caution">
    <text evidence="20">The sequence shown here is derived from an EMBL/GenBank/DDBJ whole genome shotgun (WGS) entry which is preliminary data.</text>
</comment>
<gene>
    <name evidence="20" type="ORF">B4135_2494</name>
</gene>
<comment type="catalytic activity">
    <reaction evidence="17">
        <text>a CDP-1,2-diacyl-sn-glycerol + sn-glycerol 3-phosphate = a 1,2-diacyl-sn-glycero-3-phospho-(1'-sn-glycero-3'-phosphate) + CMP + H(+)</text>
        <dbReference type="Rhea" id="RHEA:12593"/>
        <dbReference type="ChEBI" id="CHEBI:15378"/>
        <dbReference type="ChEBI" id="CHEBI:57597"/>
        <dbReference type="ChEBI" id="CHEBI:58332"/>
        <dbReference type="ChEBI" id="CHEBI:60110"/>
        <dbReference type="ChEBI" id="CHEBI:60377"/>
        <dbReference type="EC" id="2.7.8.5"/>
    </reaction>
</comment>
<evidence type="ECO:0000256" key="2">
    <source>
        <dbReference type="ARBA" id="ARBA00004141"/>
    </source>
</evidence>
<dbReference type="InterPro" id="IPR048254">
    <property type="entry name" value="CDP_ALCOHOL_P_TRANSF_CS"/>
</dbReference>
<evidence type="ECO:0000256" key="4">
    <source>
        <dbReference type="ARBA" id="ARBA00005189"/>
    </source>
</evidence>
<protein>
    <recommendedName>
        <fullName evidence="7">CDP-diacylglycerol--glycerol-3-phosphate 3-phosphatidyltransferase</fullName>
        <ecNumber evidence="6">2.7.8.5</ecNumber>
    </recommendedName>
    <alternativeName>
        <fullName evidence="16">Phosphatidylglycerophosphate synthase</fullName>
    </alternativeName>
</protein>
<dbReference type="PANTHER" id="PTHR14269:SF62">
    <property type="entry name" value="CDP-DIACYLGLYCEROL--GLYCEROL-3-PHOSPHATE 3-PHOSPHATIDYLTRANSFERASE 1, CHLOROPLASTIC"/>
    <property type="match status" value="1"/>
</dbReference>
<name>A0A150LZU1_9BACI</name>
<dbReference type="PROSITE" id="PS00379">
    <property type="entry name" value="CDP_ALCOHOL_P_TRANSF"/>
    <property type="match status" value="1"/>
</dbReference>
<evidence type="ECO:0000256" key="16">
    <source>
        <dbReference type="ARBA" id="ARBA00033018"/>
    </source>
</evidence>
<dbReference type="InterPro" id="IPR004570">
    <property type="entry name" value="Phosphatidylglycerol_P_synth"/>
</dbReference>
<dbReference type="PANTHER" id="PTHR14269">
    <property type="entry name" value="CDP-DIACYLGLYCEROL--GLYCEROL-3-PHOSPHATE 3-PHOSPHATIDYLTRANSFERASE-RELATED"/>
    <property type="match status" value="1"/>
</dbReference>
<dbReference type="AlphaFoldDB" id="A0A150LZU1"/>
<comment type="pathway">
    <text evidence="3">Phospholipid metabolism; phosphatidylglycerol biosynthesis; phosphatidylglycerol from CDP-diacylglycerol: step 1/2.</text>
</comment>
<comment type="subcellular location">
    <subcellularLocation>
        <location evidence="2">Membrane</location>
        <topology evidence="2">Multi-pass membrane protein</topology>
    </subcellularLocation>
</comment>
<comment type="function">
    <text evidence="1">This protein catalyzes the committed step to the synthesis of the acidic phospholipids.</text>
</comment>
<evidence type="ECO:0000256" key="12">
    <source>
        <dbReference type="ARBA" id="ARBA00023098"/>
    </source>
</evidence>
<evidence type="ECO:0000256" key="15">
    <source>
        <dbReference type="ARBA" id="ARBA00023264"/>
    </source>
</evidence>
<evidence type="ECO:0000256" key="10">
    <source>
        <dbReference type="ARBA" id="ARBA00022692"/>
    </source>
</evidence>
<dbReference type="Gene3D" id="1.20.120.1760">
    <property type="match status" value="1"/>
</dbReference>
<evidence type="ECO:0000256" key="1">
    <source>
        <dbReference type="ARBA" id="ARBA00003973"/>
    </source>
</evidence>
<keyword evidence="15" id="KW-1208">Phospholipid metabolism</keyword>
<feature type="transmembrane region" description="Helical" evidence="19">
    <location>
        <begin position="154"/>
        <end position="175"/>
    </location>
</feature>
<dbReference type="OrthoDB" id="9796672at2"/>
<dbReference type="STRING" id="301148.B4135_2494"/>
<keyword evidence="12" id="KW-0443">Lipid metabolism</keyword>
<evidence type="ECO:0000256" key="11">
    <source>
        <dbReference type="ARBA" id="ARBA00022989"/>
    </source>
</evidence>
<evidence type="ECO:0000256" key="5">
    <source>
        <dbReference type="ARBA" id="ARBA00010441"/>
    </source>
</evidence>
<dbReference type="InterPro" id="IPR043130">
    <property type="entry name" value="CDP-OH_PTrfase_TM_dom"/>
</dbReference>
<comment type="similarity">
    <text evidence="5 18">Belongs to the CDP-alcohol phosphatidyltransferase class-I family.</text>
</comment>
<evidence type="ECO:0000256" key="19">
    <source>
        <dbReference type="SAM" id="Phobius"/>
    </source>
</evidence>
<evidence type="ECO:0000256" key="14">
    <source>
        <dbReference type="ARBA" id="ARBA00023209"/>
    </source>
</evidence>
<keyword evidence="14" id="KW-0594">Phospholipid biosynthesis</keyword>
<evidence type="ECO:0000256" key="8">
    <source>
        <dbReference type="ARBA" id="ARBA00022516"/>
    </source>
</evidence>
<sequence length="185" mass="20969">MRANTKEMFSVPNFLSTVRLILIPFFIYEYVTADRAEDYYFAAIIVVLSGLTDLLDGFIARNFNQTTDLGKVLDPIADKLTQAAIAACLLLRYKYMWVLFILFAVKELFMGINSLILLKRGKKLNGAMWFGKLSTAVFYVAMFFLVAFPGIDPVLAGGLMIITGIFLSLSFFMYIPVFMKMYHNA</sequence>
<evidence type="ECO:0000256" key="7">
    <source>
        <dbReference type="ARBA" id="ARBA00014944"/>
    </source>
</evidence>
<evidence type="ECO:0000256" key="6">
    <source>
        <dbReference type="ARBA" id="ARBA00013170"/>
    </source>
</evidence>
<dbReference type="GO" id="GO:0016020">
    <property type="term" value="C:membrane"/>
    <property type="evidence" value="ECO:0007669"/>
    <property type="project" value="UniProtKB-SubCell"/>
</dbReference>
<dbReference type="RefSeq" id="WP_061569164.1">
    <property type="nucleotide sequence ID" value="NZ_LQYT01000056.1"/>
</dbReference>
<feature type="transmembrane region" description="Helical" evidence="19">
    <location>
        <begin position="129"/>
        <end position="148"/>
    </location>
</feature>
<keyword evidence="9 18" id="KW-0808">Transferase</keyword>
<feature type="transmembrane region" description="Helical" evidence="19">
    <location>
        <begin position="39"/>
        <end position="60"/>
    </location>
</feature>
<proteinExistence type="inferred from homology"/>
<evidence type="ECO:0000313" key="21">
    <source>
        <dbReference type="Proteomes" id="UP000075683"/>
    </source>
</evidence>
<dbReference type="EC" id="2.7.8.5" evidence="6"/>
<dbReference type="Pfam" id="PF01066">
    <property type="entry name" value="CDP-OH_P_transf"/>
    <property type="match status" value="1"/>
</dbReference>
<evidence type="ECO:0000256" key="18">
    <source>
        <dbReference type="RuleBase" id="RU003750"/>
    </source>
</evidence>
<dbReference type="EMBL" id="LQYT01000056">
    <property type="protein sequence ID" value="KYD17472.1"/>
    <property type="molecule type" value="Genomic_DNA"/>
</dbReference>
<reference evidence="20 21" key="1">
    <citation type="submission" date="2016-01" db="EMBL/GenBank/DDBJ databases">
        <title>Draft Genome Sequences of Seven Thermophilic Sporeformers Isolated from Foods.</title>
        <authorList>
            <person name="Berendsen E.M."/>
            <person name="Wells-Bennik M.H."/>
            <person name="Krawcyk A.O."/>
            <person name="De Jong A."/>
            <person name="Holsappel S."/>
            <person name="Eijlander R.T."/>
            <person name="Kuipers O.P."/>
        </authorList>
    </citation>
    <scope>NUCLEOTIDE SEQUENCE [LARGE SCALE GENOMIC DNA]</scope>
    <source>
        <strain evidence="20 21">B4135</strain>
    </source>
</reference>
<comment type="pathway">
    <text evidence="4">Lipid metabolism.</text>
</comment>
<evidence type="ECO:0000256" key="17">
    <source>
        <dbReference type="ARBA" id="ARBA00048586"/>
    </source>
</evidence>
<evidence type="ECO:0000256" key="13">
    <source>
        <dbReference type="ARBA" id="ARBA00023136"/>
    </source>
</evidence>
<dbReference type="InterPro" id="IPR000462">
    <property type="entry name" value="CDP-OH_P_trans"/>
</dbReference>
<feature type="transmembrane region" description="Helical" evidence="19">
    <location>
        <begin position="14"/>
        <end position="32"/>
    </location>
</feature>
<evidence type="ECO:0000256" key="9">
    <source>
        <dbReference type="ARBA" id="ARBA00022679"/>
    </source>
</evidence>
<keyword evidence="11 19" id="KW-1133">Transmembrane helix</keyword>
<keyword evidence="13 19" id="KW-0472">Membrane</keyword>
<dbReference type="GO" id="GO:0008444">
    <property type="term" value="F:CDP-diacylglycerol-glycerol-3-phosphate 3-phosphatidyltransferase activity"/>
    <property type="evidence" value="ECO:0007669"/>
    <property type="project" value="UniProtKB-EC"/>
</dbReference>
<dbReference type="PIRSF" id="PIRSF000847">
    <property type="entry name" value="Phos_ph_gly_syn"/>
    <property type="match status" value="1"/>
</dbReference>
<evidence type="ECO:0000256" key="3">
    <source>
        <dbReference type="ARBA" id="ARBA00005042"/>
    </source>
</evidence>
<keyword evidence="10 19" id="KW-0812">Transmembrane</keyword>
<dbReference type="InterPro" id="IPR050324">
    <property type="entry name" value="CDP-alcohol_PTase-I"/>
</dbReference>
<dbReference type="Proteomes" id="UP000075683">
    <property type="component" value="Unassembled WGS sequence"/>
</dbReference>
<dbReference type="UniPathway" id="UPA00084">
    <property type="reaction ID" value="UER00503"/>
</dbReference>
<evidence type="ECO:0000313" key="20">
    <source>
        <dbReference type="EMBL" id="KYD17472.1"/>
    </source>
</evidence>
<dbReference type="GO" id="GO:0006655">
    <property type="term" value="P:phosphatidylglycerol biosynthetic process"/>
    <property type="evidence" value="ECO:0007669"/>
    <property type="project" value="UniProtKB-UniPathway"/>
</dbReference>
<organism evidence="20 21">
    <name type="scientific">Caldibacillus debilis</name>
    <dbReference type="NCBI Taxonomy" id="301148"/>
    <lineage>
        <taxon>Bacteria</taxon>
        <taxon>Bacillati</taxon>
        <taxon>Bacillota</taxon>
        <taxon>Bacilli</taxon>
        <taxon>Bacillales</taxon>
        <taxon>Bacillaceae</taxon>
        <taxon>Caldibacillus</taxon>
    </lineage>
</organism>
<feature type="transmembrane region" description="Helical" evidence="19">
    <location>
        <begin position="95"/>
        <end position="117"/>
    </location>
</feature>